<dbReference type="Proteomes" id="UP000663920">
    <property type="component" value="Chromosome"/>
</dbReference>
<sequence>MNTTIVDVLIENIKTDQVLLEQTETKMETIKDEKRIIVDRLKDYKRDVTVLLKYADDAQQKKIEALGFDLSESERGFNLIASAALDIIMKVKDNQLSNAELYNAYVKSLKNKDEAVNYTEFNIKCRSLFNTQRLLRKKGKDSKSSKEDIISLNGRVLKSQPGKQVKK</sequence>
<organism evidence="1 2">
    <name type="scientific">Polaribacter cellanae</name>
    <dbReference type="NCBI Taxonomy" id="2818493"/>
    <lineage>
        <taxon>Bacteria</taxon>
        <taxon>Pseudomonadati</taxon>
        <taxon>Bacteroidota</taxon>
        <taxon>Flavobacteriia</taxon>
        <taxon>Flavobacteriales</taxon>
        <taxon>Flavobacteriaceae</taxon>
    </lineage>
</organism>
<accession>A0A975CQD6</accession>
<dbReference type="EMBL" id="CP071869">
    <property type="protein sequence ID" value="QTE23317.1"/>
    <property type="molecule type" value="Genomic_DNA"/>
</dbReference>
<dbReference type="RefSeq" id="WP_208079328.1">
    <property type="nucleotide sequence ID" value="NZ_CP071869.1"/>
</dbReference>
<reference evidence="1 2" key="1">
    <citation type="submission" date="2021-03" db="EMBL/GenBank/DDBJ databases">
        <title>Complete genome of Polaribacter_sp.SM13.</title>
        <authorList>
            <person name="Jeong S.W."/>
            <person name="Bae J.W."/>
        </authorList>
    </citation>
    <scope>NUCLEOTIDE SEQUENCE [LARGE SCALE GENOMIC DNA]</scope>
    <source>
        <strain evidence="1 2">SM13</strain>
    </source>
</reference>
<dbReference type="AlphaFoldDB" id="A0A975CQD6"/>
<evidence type="ECO:0000313" key="1">
    <source>
        <dbReference type="EMBL" id="QTE23317.1"/>
    </source>
</evidence>
<name>A0A975CQD6_9FLAO</name>
<dbReference type="KEGG" id="pcea:J3359_03295"/>
<evidence type="ECO:0000313" key="2">
    <source>
        <dbReference type="Proteomes" id="UP000663920"/>
    </source>
</evidence>
<proteinExistence type="predicted"/>
<protein>
    <submittedName>
        <fullName evidence="1">Uncharacterized protein</fullName>
    </submittedName>
</protein>
<keyword evidence="2" id="KW-1185">Reference proteome</keyword>
<gene>
    <name evidence="1" type="ORF">J3359_03295</name>
</gene>